<dbReference type="InterPro" id="IPR001128">
    <property type="entry name" value="Cyt_P450"/>
</dbReference>
<evidence type="ECO:0000256" key="2">
    <source>
        <dbReference type="ARBA" id="ARBA00023033"/>
    </source>
</evidence>
<dbReference type="SUPFAM" id="SSF48264">
    <property type="entry name" value="Cytochrome P450"/>
    <property type="match status" value="1"/>
</dbReference>
<dbReference type="GO" id="GO:0016705">
    <property type="term" value="F:oxidoreductase activity, acting on paired donors, with incorporation or reduction of molecular oxygen"/>
    <property type="evidence" value="ECO:0007669"/>
    <property type="project" value="InterPro"/>
</dbReference>
<dbReference type="VEuPathDB" id="VectorBase:LDEU012715"/>
<name>A0A443RVY1_9ACAR</name>
<comment type="caution">
    <text evidence="3">The sequence shown here is derived from an EMBL/GenBank/DDBJ whole genome shotgun (WGS) entry which is preliminary data.</text>
</comment>
<keyword evidence="2" id="KW-0503">Monooxygenase</keyword>
<dbReference type="InterPro" id="IPR036396">
    <property type="entry name" value="Cyt_P450_sf"/>
</dbReference>
<dbReference type="EMBL" id="NCKV01027599">
    <property type="protein sequence ID" value="RWS19325.1"/>
    <property type="molecule type" value="Genomic_DNA"/>
</dbReference>
<evidence type="ECO:0000313" key="3">
    <source>
        <dbReference type="EMBL" id="RWS19325.1"/>
    </source>
</evidence>
<keyword evidence="2" id="KW-0560">Oxidoreductase</keyword>
<organism evidence="3 4">
    <name type="scientific">Leptotrombidium deliense</name>
    <dbReference type="NCBI Taxonomy" id="299467"/>
    <lineage>
        <taxon>Eukaryota</taxon>
        <taxon>Metazoa</taxon>
        <taxon>Ecdysozoa</taxon>
        <taxon>Arthropoda</taxon>
        <taxon>Chelicerata</taxon>
        <taxon>Arachnida</taxon>
        <taxon>Acari</taxon>
        <taxon>Acariformes</taxon>
        <taxon>Trombidiformes</taxon>
        <taxon>Prostigmata</taxon>
        <taxon>Anystina</taxon>
        <taxon>Parasitengona</taxon>
        <taxon>Trombiculoidea</taxon>
        <taxon>Trombiculidae</taxon>
        <taxon>Leptotrombidium</taxon>
    </lineage>
</organism>
<dbReference type="GO" id="GO:0004497">
    <property type="term" value="F:monooxygenase activity"/>
    <property type="evidence" value="ECO:0007669"/>
    <property type="project" value="UniProtKB-KW"/>
</dbReference>
<comment type="similarity">
    <text evidence="1">Belongs to the cytochrome P450 family.</text>
</comment>
<keyword evidence="4" id="KW-1185">Reference proteome</keyword>
<dbReference type="AlphaFoldDB" id="A0A443RVY1"/>
<sequence length="158" mass="18954">MGKSFFDQVIINECDSLIAKIEKHDGKPFEISEYFINYTKYIIHGVIFGKSFAQEDKMFEALRIVSKYYYAAISELDGFYSGIWIYLKKRLQFNTFMEMKEARRLLYECTLSRFRERLNSETEHDTKQDLLDYYIDAFKSDTTNTFTGKYKELYFEHS</sequence>
<reference evidence="3 4" key="1">
    <citation type="journal article" date="2018" name="Gigascience">
        <title>Genomes of trombidid mites reveal novel predicted allergens and laterally-transferred genes associated with secondary metabolism.</title>
        <authorList>
            <person name="Dong X."/>
            <person name="Chaisiri K."/>
            <person name="Xia D."/>
            <person name="Armstrong S.D."/>
            <person name="Fang Y."/>
            <person name="Donnelly M.J."/>
            <person name="Kadowaki T."/>
            <person name="McGarry J.W."/>
            <person name="Darby A.C."/>
            <person name="Makepeace B.L."/>
        </authorList>
    </citation>
    <scope>NUCLEOTIDE SEQUENCE [LARGE SCALE GENOMIC DNA]</scope>
    <source>
        <strain evidence="3">UoL-UT</strain>
    </source>
</reference>
<gene>
    <name evidence="3" type="ORF">B4U80_14458</name>
</gene>
<dbReference type="Gene3D" id="1.10.630.10">
    <property type="entry name" value="Cytochrome P450"/>
    <property type="match status" value="1"/>
</dbReference>
<dbReference type="GO" id="GO:0005506">
    <property type="term" value="F:iron ion binding"/>
    <property type="evidence" value="ECO:0007669"/>
    <property type="project" value="InterPro"/>
</dbReference>
<protein>
    <submittedName>
        <fullName evidence="3">Uncharacterized protein</fullName>
    </submittedName>
</protein>
<dbReference type="Proteomes" id="UP000288716">
    <property type="component" value="Unassembled WGS sequence"/>
</dbReference>
<dbReference type="Pfam" id="PF00067">
    <property type="entry name" value="p450"/>
    <property type="match status" value="1"/>
</dbReference>
<dbReference type="GO" id="GO:0020037">
    <property type="term" value="F:heme binding"/>
    <property type="evidence" value="ECO:0007669"/>
    <property type="project" value="InterPro"/>
</dbReference>
<accession>A0A443RVY1</accession>
<evidence type="ECO:0000313" key="4">
    <source>
        <dbReference type="Proteomes" id="UP000288716"/>
    </source>
</evidence>
<proteinExistence type="inferred from homology"/>
<evidence type="ECO:0000256" key="1">
    <source>
        <dbReference type="ARBA" id="ARBA00010617"/>
    </source>
</evidence>